<feature type="compositionally biased region" description="Low complexity" evidence="1">
    <location>
        <begin position="244"/>
        <end position="253"/>
    </location>
</feature>
<gene>
    <name evidence="2" type="ORF">B0I29_121162</name>
</gene>
<evidence type="ECO:0000256" key="1">
    <source>
        <dbReference type="SAM" id="MobiDB-lite"/>
    </source>
</evidence>
<name>A0A327Z0X7_9ACTN</name>
<accession>A0A327Z0X7</accession>
<reference evidence="2 3" key="1">
    <citation type="submission" date="2018-06" db="EMBL/GenBank/DDBJ databases">
        <title>Genomic Encyclopedia of Type Strains, Phase III (KMG-III): the genomes of soil and plant-associated and newly described type strains.</title>
        <authorList>
            <person name="Whitman W."/>
        </authorList>
    </citation>
    <scope>NUCLEOTIDE SEQUENCE [LARGE SCALE GENOMIC DNA]</scope>
    <source>
        <strain evidence="2 3">CGMCC 4.7090</strain>
    </source>
</reference>
<evidence type="ECO:0000313" key="3">
    <source>
        <dbReference type="Proteomes" id="UP000249341"/>
    </source>
</evidence>
<feature type="region of interest" description="Disordered" evidence="1">
    <location>
        <begin position="23"/>
        <end position="71"/>
    </location>
</feature>
<sequence>MNDRGPHLRFRVRPSACIQVPRPTVCSHPPESLAHRARSASLEDRASRLRPAGQSGVSTSGSIGPQSRHAHRDVPVRVDFGLDARPKSTRIGGALRACSLRPCRAKAETGRRVGRHPGRAVARIGHRTPIRCLSYGCRARAVGQLGNRSLMTCLSYGSHRRPRDLVSLRLTRRHKLTRLMGAASRRGNLVSLRHPARHPAQRPQGHAANGALSAADRGGCRLPYGQKSPRLRQSAERWRRARTQRAAATVGARGSSGRGDVGGAGKQRPRRRWGEVAATAGDFGGGQRLHSVCKKCGHNLTLRFVRAAGGAGRSTPPCVFMPLEASWPKPDRLVATGTSIC</sequence>
<feature type="compositionally biased region" description="Gly residues" evidence="1">
    <location>
        <begin position="254"/>
        <end position="265"/>
    </location>
</feature>
<feature type="compositionally biased region" description="Polar residues" evidence="1">
    <location>
        <begin position="55"/>
        <end position="65"/>
    </location>
</feature>
<keyword evidence="3" id="KW-1185">Reference proteome</keyword>
<feature type="region of interest" description="Disordered" evidence="1">
    <location>
        <begin position="244"/>
        <end position="272"/>
    </location>
</feature>
<dbReference type="AlphaFoldDB" id="A0A327Z0X7"/>
<dbReference type="Proteomes" id="UP000249341">
    <property type="component" value="Unassembled WGS sequence"/>
</dbReference>
<proteinExistence type="predicted"/>
<protein>
    <submittedName>
        <fullName evidence="2">Uncharacterized protein</fullName>
    </submittedName>
</protein>
<dbReference type="EMBL" id="QLMJ01000021">
    <property type="protein sequence ID" value="RAK28066.1"/>
    <property type="molecule type" value="Genomic_DNA"/>
</dbReference>
<comment type="caution">
    <text evidence="2">The sequence shown here is derived from an EMBL/GenBank/DDBJ whole genome shotgun (WGS) entry which is preliminary data.</text>
</comment>
<evidence type="ECO:0000313" key="2">
    <source>
        <dbReference type="EMBL" id="RAK28066.1"/>
    </source>
</evidence>
<organism evidence="2 3">
    <name type="scientific">Actinoplanes lutulentus</name>
    <dbReference type="NCBI Taxonomy" id="1287878"/>
    <lineage>
        <taxon>Bacteria</taxon>
        <taxon>Bacillati</taxon>
        <taxon>Actinomycetota</taxon>
        <taxon>Actinomycetes</taxon>
        <taxon>Micromonosporales</taxon>
        <taxon>Micromonosporaceae</taxon>
        <taxon>Actinoplanes</taxon>
    </lineage>
</organism>